<protein>
    <submittedName>
        <fullName evidence="2">Uncharacterized protein</fullName>
    </submittedName>
</protein>
<reference evidence="2 3" key="1">
    <citation type="submission" date="2024-01" db="EMBL/GenBank/DDBJ databases">
        <title>The genome of the rayed Mediterranean limpet Patella caerulea (Linnaeus, 1758).</title>
        <authorList>
            <person name="Anh-Thu Weber A."/>
            <person name="Halstead-Nussloch G."/>
        </authorList>
    </citation>
    <scope>NUCLEOTIDE SEQUENCE [LARGE SCALE GENOMIC DNA]</scope>
    <source>
        <strain evidence="2">AATW-2023a</strain>
        <tissue evidence="2">Whole specimen</tissue>
    </source>
</reference>
<keyword evidence="3" id="KW-1185">Reference proteome</keyword>
<accession>A0AAN8GJ46</accession>
<name>A0AAN8GJ46_PATCE</name>
<dbReference type="Proteomes" id="UP001347796">
    <property type="component" value="Unassembled WGS sequence"/>
</dbReference>
<organism evidence="2 3">
    <name type="scientific">Patella caerulea</name>
    <name type="common">Rayed Mediterranean limpet</name>
    <dbReference type="NCBI Taxonomy" id="87958"/>
    <lineage>
        <taxon>Eukaryota</taxon>
        <taxon>Metazoa</taxon>
        <taxon>Spiralia</taxon>
        <taxon>Lophotrochozoa</taxon>
        <taxon>Mollusca</taxon>
        <taxon>Gastropoda</taxon>
        <taxon>Patellogastropoda</taxon>
        <taxon>Patelloidea</taxon>
        <taxon>Patellidae</taxon>
        <taxon>Patella</taxon>
    </lineage>
</organism>
<dbReference type="AlphaFoldDB" id="A0AAN8GJ46"/>
<sequence>MSVEPVRYTPKSEELGVTNNAFIKDESDPVANKNSLKDNGPQNDIHNGGVGSSKDNNGSAKSKVVLAELKEDDEDHYPCKWGPISPLCCQKCLNVKVVLVALCAFSLIQYPGYGNMGSGTNCSKKSKNICIQLIGSHYWPVSGVDFSTLK</sequence>
<evidence type="ECO:0000313" key="3">
    <source>
        <dbReference type="Proteomes" id="UP001347796"/>
    </source>
</evidence>
<evidence type="ECO:0000256" key="1">
    <source>
        <dbReference type="SAM" id="MobiDB-lite"/>
    </source>
</evidence>
<proteinExistence type="predicted"/>
<dbReference type="EMBL" id="JAZGQO010000018">
    <property type="protein sequence ID" value="KAK6167759.1"/>
    <property type="molecule type" value="Genomic_DNA"/>
</dbReference>
<comment type="caution">
    <text evidence="2">The sequence shown here is derived from an EMBL/GenBank/DDBJ whole genome shotgun (WGS) entry which is preliminary data.</text>
</comment>
<gene>
    <name evidence="2" type="ORF">SNE40_021717</name>
</gene>
<evidence type="ECO:0000313" key="2">
    <source>
        <dbReference type="EMBL" id="KAK6167759.1"/>
    </source>
</evidence>
<feature type="region of interest" description="Disordered" evidence="1">
    <location>
        <begin position="19"/>
        <end position="61"/>
    </location>
</feature>